<comment type="caution">
    <text evidence="3">The sequence shown here is derived from an EMBL/GenBank/DDBJ whole genome shotgun (WGS) entry which is preliminary data.</text>
</comment>
<feature type="transmembrane region" description="Helical" evidence="1">
    <location>
        <begin position="141"/>
        <end position="161"/>
    </location>
</feature>
<feature type="transmembrane region" description="Helical" evidence="1">
    <location>
        <begin position="385"/>
        <end position="409"/>
    </location>
</feature>
<keyword evidence="1" id="KW-0812">Transmembrane</keyword>
<dbReference type="PANTHER" id="PTHR35793:SF2">
    <property type="entry name" value="INNER MEMBRANE PROTEIN YJIG"/>
    <property type="match status" value="1"/>
</dbReference>
<accession>A0A150XPU3</accession>
<feature type="transmembrane region" description="Helical" evidence="1">
    <location>
        <begin position="5"/>
        <end position="24"/>
    </location>
</feature>
<dbReference type="EMBL" id="LRDB01000007">
    <property type="protein sequence ID" value="KYG80733.1"/>
    <property type="molecule type" value="Genomic_DNA"/>
</dbReference>
<dbReference type="AlphaFoldDB" id="A0A150XPU3"/>
<protein>
    <recommendedName>
        <fullName evidence="2">Nucleoside transporter/FeoB GTPase Gate domain-containing protein</fullName>
    </recommendedName>
</protein>
<dbReference type="InterPro" id="IPR011415">
    <property type="entry name" value="SpmA_SpmB"/>
</dbReference>
<dbReference type="RefSeq" id="WP_068413536.1">
    <property type="nucleotide sequence ID" value="NZ_LRDB01000007.1"/>
</dbReference>
<feature type="transmembrane region" description="Helical" evidence="1">
    <location>
        <begin position="173"/>
        <end position="194"/>
    </location>
</feature>
<sequence length="410" mass="44420">MALNYIWVAFFLIAFVVALIKLIFFGDTEVFPAMIQSTFDMAKTGFELSLALTGVLTLWMGIMRVGEKGGVVAIIARFISPLFTKIFPDIPKDHPVFGPMVMNFSMNFLGLDNAATPLGLKAMSGLQELNTNKDTASNAQIMFLVLNTSGLTLIPVSIMAYRATEGAANPADIFIPILLATFFSTLAGLITVSIYQKINLLNKTILLYLGSLTAFIVLAIYYFQSIPQEEVQVISSVASSLILFTVIASFIGLALKNKINVYEAFIEGAKDGFNVAIKIIPYLVAILVAIGVFRQSGTLDILVNGLREVFALTGMNTDFVDALPTALMKPLSGGGARGMMVESMRTYGADSFVGRLSSVFQGSTETTFYVLAVYFGSVNIKNSRYAVTAGLIADFVGVIAAIFIAYLFFY</sequence>
<name>A0A150XPU3_9BACT</name>
<feature type="transmembrane region" description="Helical" evidence="1">
    <location>
        <begin position="275"/>
        <end position="293"/>
    </location>
</feature>
<feature type="transmembrane region" description="Helical" evidence="1">
    <location>
        <begin position="236"/>
        <end position="255"/>
    </location>
</feature>
<keyword evidence="4" id="KW-1185">Reference proteome</keyword>
<evidence type="ECO:0000256" key="1">
    <source>
        <dbReference type="SAM" id="Phobius"/>
    </source>
</evidence>
<feature type="domain" description="Nucleoside transporter/FeoB GTPase Gate" evidence="2">
    <location>
        <begin position="276"/>
        <end position="380"/>
    </location>
</feature>
<feature type="transmembrane region" description="Helical" evidence="1">
    <location>
        <begin position="206"/>
        <end position="224"/>
    </location>
</feature>
<evidence type="ECO:0000259" key="2">
    <source>
        <dbReference type="Pfam" id="PF07670"/>
    </source>
</evidence>
<dbReference type="PIRSF" id="PIRSF036542">
    <property type="entry name" value="SpmA_SpmB"/>
    <property type="match status" value="1"/>
</dbReference>
<dbReference type="InterPro" id="IPR011642">
    <property type="entry name" value="Gate_dom"/>
</dbReference>
<dbReference type="Pfam" id="PF07670">
    <property type="entry name" value="Gate"/>
    <property type="match status" value="2"/>
</dbReference>
<evidence type="ECO:0000313" key="4">
    <source>
        <dbReference type="Proteomes" id="UP000075615"/>
    </source>
</evidence>
<reference evidence="3 4" key="1">
    <citation type="submission" date="2016-01" db="EMBL/GenBank/DDBJ databases">
        <title>Genome sequencing of Roseivirga echinicomitans KMM 6058.</title>
        <authorList>
            <person name="Selvaratnam C."/>
            <person name="Thevarajoo S."/>
            <person name="Goh K.M."/>
            <person name="Ee R."/>
            <person name="Chan K.-G."/>
            <person name="Chong C.S."/>
        </authorList>
    </citation>
    <scope>NUCLEOTIDE SEQUENCE [LARGE SCALE GENOMIC DNA]</scope>
    <source>
        <strain evidence="3 4">KMM 6058</strain>
    </source>
</reference>
<proteinExistence type="predicted"/>
<dbReference type="InterPro" id="IPR052549">
    <property type="entry name" value="SpmB"/>
</dbReference>
<dbReference type="STRING" id="296218.AWN68_16630"/>
<dbReference type="OrthoDB" id="9805623at2"/>
<feature type="domain" description="Nucleoside transporter/FeoB GTPase Gate" evidence="2">
    <location>
        <begin position="52"/>
        <end position="159"/>
    </location>
</feature>
<dbReference type="PANTHER" id="PTHR35793">
    <property type="entry name" value="INNER MEMBRANE PROTEIN YJIG"/>
    <property type="match status" value="1"/>
</dbReference>
<dbReference type="Proteomes" id="UP000075615">
    <property type="component" value="Unassembled WGS sequence"/>
</dbReference>
<gene>
    <name evidence="3" type="ORF">AWN68_16630</name>
</gene>
<dbReference type="GO" id="GO:0005886">
    <property type="term" value="C:plasma membrane"/>
    <property type="evidence" value="ECO:0007669"/>
    <property type="project" value="TreeGrafter"/>
</dbReference>
<organism evidence="3 4">
    <name type="scientific">Roseivirga echinicomitans</name>
    <dbReference type="NCBI Taxonomy" id="296218"/>
    <lineage>
        <taxon>Bacteria</taxon>
        <taxon>Pseudomonadati</taxon>
        <taxon>Bacteroidota</taxon>
        <taxon>Cytophagia</taxon>
        <taxon>Cytophagales</taxon>
        <taxon>Roseivirgaceae</taxon>
        <taxon>Roseivirga</taxon>
    </lineage>
</organism>
<keyword evidence="1" id="KW-1133">Transmembrane helix</keyword>
<keyword evidence="1" id="KW-0472">Membrane</keyword>
<feature type="transmembrane region" description="Helical" evidence="1">
    <location>
        <begin position="44"/>
        <end position="62"/>
    </location>
</feature>
<evidence type="ECO:0000313" key="3">
    <source>
        <dbReference type="EMBL" id="KYG80733.1"/>
    </source>
</evidence>